<reference evidence="9 10" key="1">
    <citation type="submission" date="2020-07" db="EMBL/GenBank/DDBJ databases">
        <title>Sequencing the genomes of 1000 actinobacteria strains.</title>
        <authorList>
            <person name="Klenk H.-P."/>
        </authorList>
    </citation>
    <scope>NUCLEOTIDE SEQUENCE [LARGE SCALE GENOMIC DNA]</scope>
    <source>
        <strain evidence="9 10">DSM 18448</strain>
    </source>
</reference>
<dbReference type="InterPro" id="IPR011701">
    <property type="entry name" value="MFS"/>
</dbReference>
<feature type="transmembrane region" description="Helical" evidence="7">
    <location>
        <begin position="273"/>
        <end position="296"/>
    </location>
</feature>
<feature type="transmembrane region" description="Helical" evidence="7">
    <location>
        <begin position="430"/>
        <end position="451"/>
    </location>
</feature>
<name>A0A852ZSB8_9ACTN</name>
<feature type="transmembrane region" description="Helical" evidence="7">
    <location>
        <begin position="20"/>
        <end position="43"/>
    </location>
</feature>
<gene>
    <name evidence="9" type="ORF">F4554_004154</name>
</gene>
<keyword evidence="3 7" id="KW-0812">Transmembrane</keyword>
<dbReference type="InterPro" id="IPR050189">
    <property type="entry name" value="MFS_Efflux_Transporters"/>
</dbReference>
<dbReference type="InterPro" id="IPR020846">
    <property type="entry name" value="MFS_dom"/>
</dbReference>
<feature type="transmembrane region" description="Helical" evidence="7">
    <location>
        <begin position="176"/>
        <end position="194"/>
    </location>
</feature>
<dbReference type="SUPFAM" id="SSF103473">
    <property type="entry name" value="MFS general substrate transporter"/>
    <property type="match status" value="1"/>
</dbReference>
<evidence type="ECO:0000259" key="8">
    <source>
        <dbReference type="PROSITE" id="PS50850"/>
    </source>
</evidence>
<dbReference type="AlphaFoldDB" id="A0A852ZSB8"/>
<sequence>MTTSTVRTSGWRGGRTHRLYSVVVFIVLASVDNVAAVLVPPLYSPIARDLQVRESWIGLVTAVSFLVAAVAAVAWAYAGDRTRRKPMLMIGTLVWAAGTSGTALAGSYAAFFAAQMVAAVGLGAVASVGFSVVSDLIAPKRRGLVMSFWGLSQGLGTLVGTLLAGVLGAADWRRPFLVLTVVGLVAAVAYLFTYDIRRGQSEPELAAIFAEGGDYGHRISRADLPRILARRTNVWLVMQGFTAQFVFGSLVWLPRLFQAKAQASGHSEEISIVIGSLFATLFQLGGVLSIVGGLVGDRLQRRTPRGRAMVAAIGILGGIPFYVVLFFLPLHIDVRDTAGTGTVVAAVLASVVTEPTVTVSFAMALLALALTSANSPNWYALLADVNPPEHRGTVYSAGNLVNGVGRALGNGLVGVSFRALAVGFPPPLNYAVGLAAFQLFFVPTGAMYWLASRTSPRDLAEVRETLRARVAAETALPGTSGTSPGTPSGTTPSPSPGTPEESGRDTRE</sequence>
<proteinExistence type="predicted"/>
<feature type="transmembrane region" description="Helical" evidence="7">
    <location>
        <begin position="234"/>
        <end position="253"/>
    </location>
</feature>
<keyword evidence="10" id="KW-1185">Reference proteome</keyword>
<dbReference type="PANTHER" id="PTHR43124">
    <property type="entry name" value="PURINE EFFLUX PUMP PBUE"/>
    <property type="match status" value="1"/>
</dbReference>
<dbReference type="InterPro" id="IPR036259">
    <property type="entry name" value="MFS_trans_sf"/>
</dbReference>
<dbReference type="GO" id="GO:0005886">
    <property type="term" value="C:plasma membrane"/>
    <property type="evidence" value="ECO:0007669"/>
    <property type="project" value="UniProtKB-SubCell"/>
</dbReference>
<dbReference type="GO" id="GO:0022857">
    <property type="term" value="F:transmembrane transporter activity"/>
    <property type="evidence" value="ECO:0007669"/>
    <property type="project" value="InterPro"/>
</dbReference>
<comment type="caution">
    <text evidence="9">The sequence shown here is derived from an EMBL/GenBank/DDBJ whole genome shotgun (WGS) entry which is preliminary data.</text>
</comment>
<dbReference type="Pfam" id="PF07690">
    <property type="entry name" value="MFS_1"/>
    <property type="match status" value="1"/>
</dbReference>
<dbReference type="EMBL" id="JACBZH010000001">
    <property type="protein sequence ID" value="NYH91516.1"/>
    <property type="molecule type" value="Genomic_DNA"/>
</dbReference>
<evidence type="ECO:0000256" key="7">
    <source>
        <dbReference type="SAM" id="Phobius"/>
    </source>
</evidence>
<feature type="transmembrane region" description="Helical" evidence="7">
    <location>
        <begin position="90"/>
        <end position="111"/>
    </location>
</feature>
<organism evidence="9 10">
    <name type="scientific">Actinopolymorpha rutila</name>
    <dbReference type="NCBI Taxonomy" id="446787"/>
    <lineage>
        <taxon>Bacteria</taxon>
        <taxon>Bacillati</taxon>
        <taxon>Actinomycetota</taxon>
        <taxon>Actinomycetes</taxon>
        <taxon>Propionibacteriales</taxon>
        <taxon>Actinopolymorphaceae</taxon>
        <taxon>Actinopolymorpha</taxon>
    </lineage>
</organism>
<dbReference type="Gene3D" id="1.20.1250.20">
    <property type="entry name" value="MFS general substrate transporter like domains"/>
    <property type="match status" value="1"/>
</dbReference>
<protein>
    <submittedName>
        <fullName evidence="9">MFS family permease</fullName>
    </submittedName>
</protein>
<keyword evidence="2" id="KW-1003">Cell membrane</keyword>
<evidence type="ECO:0000256" key="3">
    <source>
        <dbReference type="ARBA" id="ARBA00022692"/>
    </source>
</evidence>
<feature type="transmembrane region" description="Helical" evidence="7">
    <location>
        <begin position="308"/>
        <end position="332"/>
    </location>
</feature>
<keyword evidence="4 7" id="KW-1133">Transmembrane helix</keyword>
<feature type="domain" description="Major facilitator superfamily (MFS) profile" evidence="8">
    <location>
        <begin position="18"/>
        <end position="455"/>
    </location>
</feature>
<dbReference type="PROSITE" id="PS50850">
    <property type="entry name" value="MFS"/>
    <property type="match status" value="1"/>
</dbReference>
<accession>A0A852ZSB8</accession>
<dbReference type="PANTHER" id="PTHR43124:SF3">
    <property type="entry name" value="CHLORAMPHENICOL EFFLUX PUMP RV0191"/>
    <property type="match status" value="1"/>
</dbReference>
<feature type="compositionally biased region" description="Low complexity" evidence="6">
    <location>
        <begin position="477"/>
        <end position="492"/>
    </location>
</feature>
<evidence type="ECO:0000256" key="6">
    <source>
        <dbReference type="SAM" id="MobiDB-lite"/>
    </source>
</evidence>
<keyword evidence="5 7" id="KW-0472">Membrane</keyword>
<feature type="transmembrane region" description="Helical" evidence="7">
    <location>
        <begin position="55"/>
        <end position="78"/>
    </location>
</feature>
<evidence type="ECO:0000256" key="4">
    <source>
        <dbReference type="ARBA" id="ARBA00022989"/>
    </source>
</evidence>
<evidence type="ECO:0000256" key="5">
    <source>
        <dbReference type="ARBA" id="ARBA00023136"/>
    </source>
</evidence>
<feature type="region of interest" description="Disordered" evidence="6">
    <location>
        <begin position="470"/>
        <end position="508"/>
    </location>
</feature>
<dbReference type="Proteomes" id="UP000579605">
    <property type="component" value="Unassembled WGS sequence"/>
</dbReference>
<evidence type="ECO:0000256" key="1">
    <source>
        <dbReference type="ARBA" id="ARBA00004651"/>
    </source>
</evidence>
<comment type="subcellular location">
    <subcellularLocation>
        <location evidence="1">Cell membrane</location>
        <topology evidence="1">Multi-pass membrane protein</topology>
    </subcellularLocation>
</comment>
<feature type="transmembrane region" description="Helical" evidence="7">
    <location>
        <begin position="150"/>
        <end position="170"/>
    </location>
</feature>
<feature type="transmembrane region" description="Helical" evidence="7">
    <location>
        <begin position="117"/>
        <end position="138"/>
    </location>
</feature>
<evidence type="ECO:0000313" key="9">
    <source>
        <dbReference type="EMBL" id="NYH91516.1"/>
    </source>
</evidence>
<evidence type="ECO:0000256" key="2">
    <source>
        <dbReference type="ARBA" id="ARBA00022475"/>
    </source>
</evidence>
<dbReference type="RefSeq" id="WP_337796128.1">
    <property type="nucleotide sequence ID" value="NZ_BAAARR010000001.1"/>
</dbReference>
<evidence type="ECO:0000313" key="10">
    <source>
        <dbReference type="Proteomes" id="UP000579605"/>
    </source>
</evidence>